<protein>
    <recommendedName>
        <fullName evidence="3">Peptidase aspartic putative domain-containing protein</fullName>
    </recommendedName>
</protein>
<name>A0A9D4Q5S4_RHISA</name>
<dbReference type="VEuPathDB" id="VectorBase:RSAN_052586"/>
<dbReference type="EMBL" id="JABSTV010001249">
    <property type="protein sequence ID" value="KAH7963641.1"/>
    <property type="molecule type" value="Genomic_DNA"/>
</dbReference>
<comment type="caution">
    <text evidence="1">The sequence shown here is derived from an EMBL/GenBank/DDBJ whole genome shotgun (WGS) entry which is preliminary data.</text>
</comment>
<gene>
    <name evidence="1" type="ORF">HPB52_022309</name>
</gene>
<dbReference type="PANTHER" id="PTHR47331">
    <property type="entry name" value="PHD-TYPE DOMAIN-CONTAINING PROTEIN"/>
    <property type="match status" value="1"/>
</dbReference>
<reference evidence="1" key="2">
    <citation type="submission" date="2021-09" db="EMBL/GenBank/DDBJ databases">
        <authorList>
            <person name="Jia N."/>
            <person name="Wang J."/>
            <person name="Shi W."/>
            <person name="Du L."/>
            <person name="Sun Y."/>
            <person name="Zhan W."/>
            <person name="Jiang J."/>
            <person name="Wang Q."/>
            <person name="Zhang B."/>
            <person name="Ji P."/>
            <person name="Sakyi L.B."/>
            <person name="Cui X."/>
            <person name="Yuan T."/>
            <person name="Jiang B."/>
            <person name="Yang W."/>
            <person name="Lam T.T.-Y."/>
            <person name="Chang Q."/>
            <person name="Ding S."/>
            <person name="Wang X."/>
            <person name="Zhu J."/>
            <person name="Ruan X."/>
            <person name="Zhao L."/>
            <person name="Wei J."/>
            <person name="Que T."/>
            <person name="Du C."/>
            <person name="Cheng J."/>
            <person name="Dai P."/>
            <person name="Han X."/>
            <person name="Huang E."/>
            <person name="Gao Y."/>
            <person name="Liu J."/>
            <person name="Shao H."/>
            <person name="Ye R."/>
            <person name="Li L."/>
            <person name="Wei W."/>
            <person name="Wang X."/>
            <person name="Wang C."/>
            <person name="Huo Q."/>
            <person name="Li W."/>
            <person name="Guo W."/>
            <person name="Chen H."/>
            <person name="Chen S."/>
            <person name="Zhou L."/>
            <person name="Zhou L."/>
            <person name="Ni X."/>
            <person name="Tian J."/>
            <person name="Zhou Y."/>
            <person name="Sheng Y."/>
            <person name="Liu T."/>
            <person name="Pan Y."/>
            <person name="Xia L."/>
            <person name="Li J."/>
            <person name="Zhao F."/>
            <person name="Cao W."/>
        </authorList>
    </citation>
    <scope>NUCLEOTIDE SEQUENCE</scope>
    <source>
        <strain evidence="1">Rsan-2018</strain>
        <tissue evidence="1">Larvae</tissue>
    </source>
</reference>
<reference evidence="1" key="1">
    <citation type="journal article" date="2020" name="Cell">
        <title>Large-Scale Comparative Analyses of Tick Genomes Elucidate Their Genetic Diversity and Vector Capacities.</title>
        <authorList>
            <consortium name="Tick Genome and Microbiome Consortium (TIGMIC)"/>
            <person name="Jia N."/>
            <person name="Wang J."/>
            <person name="Shi W."/>
            <person name="Du L."/>
            <person name="Sun Y."/>
            <person name="Zhan W."/>
            <person name="Jiang J.F."/>
            <person name="Wang Q."/>
            <person name="Zhang B."/>
            <person name="Ji P."/>
            <person name="Bell-Sakyi L."/>
            <person name="Cui X.M."/>
            <person name="Yuan T.T."/>
            <person name="Jiang B.G."/>
            <person name="Yang W.F."/>
            <person name="Lam T.T."/>
            <person name="Chang Q.C."/>
            <person name="Ding S.J."/>
            <person name="Wang X.J."/>
            <person name="Zhu J.G."/>
            <person name="Ruan X.D."/>
            <person name="Zhao L."/>
            <person name="Wei J.T."/>
            <person name="Ye R.Z."/>
            <person name="Que T.C."/>
            <person name="Du C.H."/>
            <person name="Zhou Y.H."/>
            <person name="Cheng J.X."/>
            <person name="Dai P.F."/>
            <person name="Guo W.B."/>
            <person name="Han X.H."/>
            <person name="Huang E.J."/>
            <person name="Li L.F."/>
            <person name="Wei W."/>
            <person name="Gao Y.C."/>
            <person name="Liu J.Z."/>
            <person name="Shao H.Z."/>
            <person name="Wang X."/>
            <person name="Wang C.C."/>
            <person name="Yang T.C."/>
            <person name="Huo Q.B."/>
            <person name="Li W."/>
            <person name="Chen H.Y."/>
            <person name="Chen S.E."/>
            <person name="Zhou L.G."/>
            <person name="Ni X.B."/>
            <person name="Tian J.H."/>
            <person name="Sheng Y."/>
            <person name="Liu T."/>
            <person name="Pan Y.S."/>
            <person name="Xia L.Y."/>
            <person name="Li J."/>
            <person name="Zhao F."/>
            <person name="Cao W.C."/>
        </authorList>
    </citation>
    <scope>NUCLEOTIDE SEQUENCE</scope>
    <source>
        <strain evidence="1">Rsan-2018</strain>
    </source>
</reference>
<evidence type="ECO:0000313" key="1">
    <source>
        <dbReference type="EMBL" id="KAH7963641.1"/>
    </source>
</evidence>
<accession>A0A9D4Q5S4</accession>
<evidence type="ECO:0000313" key="2">
    <source>
        <dbReference type="Proteomes" id="UP000821837"/>
    </source>
</evidence>
<dbReference type="Proteomes" id="UP000821837">
    <property type="component" value="Chromosome 3"/>
</dbReference>
<dbReference type="AlphaFoldDB" id="A0A9D4Q5S4"/>
<organism evidence="1 2">
    <name type="scientific">Rhipicephalus sanguineus</name>
    <name type="common">Brown dog tick</name>
    <name type="synonym">Ixodes sanguineus</name>
    <dbReference type="NCBI Taxonomy" id="34632"/>
    <lineage>
        <taxon>Eukaryota</taxon>
        <taxon>Metazoa</taxon>
        <taxon>Ecdysozoa</taxon>
        <taxon>Arthropoda</taxon>
        <taxon>Chelicerata</taxon>
        <taxon>Arachnida</taxon>
        <taxon>Acari</taxon>
        <taxon>Parasitiformes</taxon>
        <taxon>Ixodida</taxon>
        <taxon>Ixodoidea</taxon>
        <taxon>Ixodidae</taxon>
        <taxon>Rhipicephalinae</taxon>
        <taxon>Rhipicephalus</taxon>
        <taxon>Rhipicephalus</taxon>
    </lineage>
</organism>
<sequence>MLRPRCPPRTPPRAAGEEDVEALCVIHVSSDPEICVLIGAHYYWQVVSGNIQRLDDSLTAIETIMGWTLHGDTRSLPKFKKPDTMKNFNICQTDADVSNQLRYFWEVVPLGLANEDRLSKDDKGVRKNSVECALQNSGRYESESPGRSKRSKIKDNQGAAFMRLKSLQRILRREPEFQKEYDTAISSYCKYFAEKATTYTTREHMTHNVTHRDVVRRRRTTTIGLFRASGSPSLNEVLCTELNPRCFTCC</sequence>
<dbReference type="PANTHER" id="PTHR47331:SF1">
    <property type="entry name" value="GAG-LIKE PROTEIN"/>
    <property type="match status" value="1"/>
</dbReference>
<proteinExistence type="predicted"/>
<keyword evidence="2" id="KW-1185">Reference proteome</keyword>
<evidence type="ECO:0008006" key="3">
    <source>
        <dbReference type="Google" id="ProtNLM"/>
    </source>
</evidence>